<keyword evidence="1" id="KW-0732">Signal</keyword>
<feature type="signal peptide" evidence="1">
    <location>
        <begin position="1"/>
        <end position="21"/>
    </location>
</feature>
<keyword evidence="3" id="KW-1185">Reference proteome</keyword>
<evidence type="ECO:0000313" key="2">
    <source>
        <dbReference type="EMBL" id="KAJ1141694.1"/>
    </source>
</evidence>
<name>A0AAV7QRN1_PLEWA</name>
<dbReference type="AlphaFoldDB" id="A0AAV7QRN1"/>
<organism evidence="2 3">
    <name type="scientific">Pleurodeles waltl</name>
    <name type="common">Iberian ribbed newt</name>
    <dbReference type="NCBI Taxonomy" id="8319"/>
    <lineage>
        <taxon>Eukaryota</taxon>
        <taxon>Metazoa</taxon>
        <taxon>Chordata</taxon>
        <taxon>Craniata</taxon>
        <taxon>Vertebrata</taxon>
        <taxon>Euteleostomi</taxon>
        <taxon>Amphibia</taxon>
        <taxon>Batrachia</taxon>
        <taxon>Caudata</taxon>
        <taxon>Salamandroidea</taxon>
        <taxon>Salamandridae</taxon>
        <taxon>Pleurodelinae</taxon>
        <taxon>Pleurodeles</taxon>
    </lineage>
</organism>
<protein>
    <submittedName>
        <fullName evidence="2">Uncharacterized protein</fullName>
    </submittedName>
</protein>
<evidence type="ECO:0000256" key="1">
    <source>
        <dbReference type="SAM" id="SignalP"/>
    </source>
</evidence>
<feature type="chain" id="PRO_5043832351" evidence="1">
    <location>
        <begin position="22"/>
        <end position="108"/>
    </location>
</feature>
<proteinExistence type="predicted"/>
<evidence type="ECO:0000313" key="3">
    <source>
        <dbReference type="Proteomes" id="UP001066276"/>
    </source>
</evidence>
<gene>
    <name evidence="2" type="ORF">NDU88_008022</name>
</gene>
<dbReference type="EMBL" id="JANPWB010000010">
    <property type="protein sequence ID" value="KAJ1141694.1"/>
    <property type="molecule type" value="Genomic_DNA"/>
</dbReference>
<comment type="caution">
    <text evidence="2">The sequence shown here is derived from an EMBL/GenBank/DDBJ whole genome shotgun (WGS) entry which is preliminary data.</text>
</comment>
<accession>A0AAV7QRN1</accession>
<reference evidence="2" key="1">
    <citation type="journal article" date="2022" name="bioRxiv">
        <title>Sequencing and chromosome-scale assembly of the giantPleurodeles waltlgenome.</title>
        <authorList>
            <person name="Brown T."/>
            <person name="Elewa A."/>
            <person name="Iarovenko S."/>
            <person name="Subramanian E."/>
            <person name="Araus A.J."/>
            <person name="Petzold A."/>
            <person name="Susuki M."/>
            <person name="Suzuki K.-i.T."/>
            <person name="Hayashi T."/>
            <person name="Toyoda A."/>
            <person name="Oliveira C."/>
            <person name="Osipova E."/>
            <person name="Leigh N.D."/>
            <person name="Simon A."/>
            <person name="Yun M.H."/>
        </authorList>
    </citation>
    <scope>NUCLEOTIDE SEQUENCE</scope>
    <source>
        <strain evidence="2">20211129_DDA</strain>
        <tissue evidence="2">Liver</tissue>
    </source>
</reference>
<sequence length="108" mass="12542">MMTLPTLIAVVVRIWHKVAWALDWKGKLKMESQLWDPKLLKGLCAIEGHNNRDQAQQLRQPVVLGWPKVQGNLWIRSGAIQRFTEKAMLPFTEVAIPRFGDIRFFITF</sequence>
<dbReference type="Proteomes" id="UP001066276">
    <property type="component" value="Chromosome 6"/>
</dbReference>